<name>A0A4S8QNC3_9ACTN</name>
<dbReference type="EMBL" id="STGY01000028">
    <property type="protein sequence ID" value="THV42224.1"/>
    <property type="molecule type" value="Genomic_DNA"/>
</dbReference>
<reference evidence="1 2" key="2">
    <citation type="submission" date="2019-05" db="EMBL/GenBank/DDBJ databases">
        <title>Glycomyces buryatensis sp. nov.</title>
        <authorList>
            <person name="Nikitina E."/>
        </authorList>
    </citation>
    <scope>NUCLEOTIDE SEQUENCE [LARGE SCALE GENOMIC DNA]</scope>
    <source>
        <strain evidence="1 2">18</strain>
    </source>
</reference>
<dbReference type="Pfam" id="PF21997">
    <property type="entry name" value="DUF6928"/>
    <property type="match status" value="1"/>
</dbReference>
<sequence>MGAKAGLVYLGEGLPSAVLQTDFRPDPARSAELAGTVLGGPVRTNGVRALTEGGVWPERGTICVAAWEEFALIGYHEICPDRPSEIGTWIKAVSPTGSAYGVFMHSVVDFGAFAVWEAGELRRSVSLSADSGIMEDIGTRYSFEAPFWAGDRGLAHAPDYPLPFHPLDLAEEALLAFFGFGIERSSSMFTIDADSIVLPAFRLAE</sequence>
<evidence type="ECO:0000313" key="1">
    <source>
        <dbReference type="EMBL" id="THV42224.1"/>
    </source>
</evidence>
<keyword evidence="2" id="KW-1185">Reference proteome</keyword>
<dbReference type="InterPro" id="IPR053847">
    <property type="entry name" value="DUF6928"/>
</dbReference>
<proteinExistence type="predicted"/>
<gene>
    <name evidence="1" type="ORF">FAB82_07395</name>
</gene>
<reference evidence="2" key="1">
    <citation type="submission" date="2019-04" db="EMBL/GenBank/DDBJ databases">
        <title>Nocardioides xinjiangensis sp. nov.</title>
        <authorList>
            <person name="Liu S."/>
        </authorList>
    </citation>
    <scope>NUCLEOTIDE SEQUENCE [LARGE SCALE GENOMIC DNA]</scope>
    <source>
        <strain evidence="2">18</strain>
    </source>
</reference>
<protein>
    <submittedName>
        <fullName evidence="1">Uncharacterized protein</fullName>
    </submittedName>
</protein>
<dbReference type="AlphaFoldDB" id="A0A4S8QNC3"/>
<dbReference type="Proteomes" id="UP000308760">
    <property type="component" value="Unassembled WGS sequence"/>
</dbReference>
<dbReference type="RefSeq" id="WP_136533906.1">
    <property type="nucleotide sequence ID" value="NZ_STGY01000028.1"/>
</dbReference>
<dbReference type="OrthoDB" id="4772769at2"/>
<organism evidence="1 2">
    <name type="scientific">Glycomyces buryatensis</name>
    <dbReference type="NCBI Taxonomy" id="2570927"/>
    <lineage>
        <taxon>Bacteria</taxon>
        <taxon>Bacillati</taxon>
        <taxon>Actinomycetota</taxon>
        <taxon>Actinomycetes</taxon>
        <taxon>Glycomycetales</taxon>
        <taxon>Glycomycetaceae</taxon>
        <taxon>Glycomyces</taxon>
    </lineage>
</organism>
<comment type="caution">
    <text evidence="1">The sequence shown here is derived from an EMBL/GenBank/DDBJ whole genome shotgun (WGS) entry which is preliminary data.</text>
</comment>
<accession>A0A4S8QNC3</accession>
<evidence type="ECO:0000313" key="2">
    <source>
        <dbReference type="Proteomes" id="UP000308760"/>
    </source>
</evidence>